<dbReference type="CDD" id="cd05236">
    <property type="entry name" value="FAR-N_SDR_e"/>
    <property type="match status" value="1"/>
</dbReference>
<dbReference type="InterPro" id="IPR033640">
    <property type="entry name" value="FAR_C"/>
</dbReference>
<comment type="function">
    <text evidence="4">Catalyzes the reduction of fatty acyl-CoA to fatty alcohols.</text>
</comment>
<keyword evidence="4" id="KW-0521">NADP</keyword>
<dbReference type="AlphaFoldDB" id="A0A336LUX5"/>
<evidence type="ECO:0000313" key="7">
    <source>
        <dbReference type="EMBL" id="SSX20489.1"/>
    </source>
</evidence>
<keyword evidence="4" id="KW-0472">Membrane</keyword>
<organism evidence="7">
    <name type="scientific">Culicoides sonorensis</name>
    <name type="common">Biting midge</name>
    <dbReference type="NCBI Taxonomy" id="179676"/>
    <lineage>
        <taxon>Eukaryota</taxon>
        <taxon>Metazoa</taxon>
        <taxon>Ecdysozoa</taxon>
        <taxon>Arthropoda</taxon>
        <taxon>Hexapoda</taxon>
        <taxon>Insecta</taxon>
        <taxon>Pterygota</taxon>
        <taxon>Neoptera</taxon>
        <taxon>Endopterygota</taxon>
        <taxon>Diptera</taxon>
        <taxon>Nematocera</taxon>
        <taxon>Chironomoidea</taxon>
        <taxon>Ceratopogonidae</taxon>
        <taxon>Ceratopogoninae</taxon>
        <taxon>Culicoides</taxon>
        <taxon>Monoculicoides</taxon>
    </lineage>
</organism>
<proteinExistence type="inferred from homology"/>
<dbReference type="Pfam" id="PF03015">
    <property type="entry name" value="Sterile"/>
    <property type="match status" value="1"/>
</dbReference>
<comment type="similarity">
    <text evidence="1 4">Belongs to the fatty acyl-CoA reductase family.</text>
</comment>
<dbReference type="CDD" id="cd09071">
    <property type="entry name" value="FAR_C"/>
    <property type="match status" value="1"/>
</dbReference>
<keyword evidence="3 4" id="KW-0443">Lipid metabolism</keyword>
<dbReference type="EMBL" id="UFQT01000124">
    <property type="protein sequence ID" value="SSX20489.1"/>
    <property type="molecule type" value="Genomic_DNA"/>
</dbReference>
<dbReference type="GO" id="GO:0035336">
    <property type="term" value="P:long-chain fatty-acyl-CoA metabolic process"/>
    <property type="evidence" value="ECO:0007669"/>
    <property type="project" value="TreeGrafter"/>
</dbReference>
<dbReference type="PANTHER" id="PTHR11011">
    <property type="entry name" value="MALE STERILITY PROTEIN 2-RELATED"/>
    <property type="match status" value="1"/>
</dbReference>
<dbReference type="InterPro" id="IPR026055">
    <property type="entry name" value="FAR"/>
</dbReference>
<sequence length="495" mass="57913">MNASSDEIVHENIILDDDPSTMIPNPDNENIESQFPGDTISNFYRNSVVLITGGTGFLGKVLIEKLLRVFDVKKIYLLIRHKNNMNANDRLQALLNESIVFNIVASVKFNEKLKSAIDINILGTQKVMEIAKDIQNLKAFLHISTLYSNCNRQHIDEKVYEMEIGYEKIIQISRILNPADLEKVKHCLLDGMPNTYTMTKRCAEIMVFNRAKSMPSGIFRPPIVISTYKEPVRGWTDNVYGPSGVCLWAVKGLIHVIWGDKHRNANMVPVDYCINAMVCAAWDVNRRFKEALDNGPFQVPIYNYLYSDNNLTWGKYMKNVRRGLHQPLEKSLWYYSYIIAKNSYTFKPLSFLFHTVPGYFLDGLAFLAGKPRIYTSAYQKIVRNLHSFSYFGLIHWTFSNSNIQLLHRKLPNHERNILEFDLRTVNWTDYFYNYVPGIKKYYYKEDMTKVIKWRQHYLRLKILHYAVKIIFWVLLVIKGYQLSHRKLFKQIAKHF</sequence>
<dbReference type="GO" id="GO:0005777">
    <property type="term" value="C:peroxisome"/>
    <property type="evidence" value="ECO:0007669"/>
    <property type="project" value="TreeGrafter"/>
</dbReference>
<evidence type="ECO:0000256" key="1">
    <source>
        <dbReference type="ARBA" id="ARBA00005928"/>
    </source>
</evidence>
<feature type="domain" description="Fatty acyl-CoA reductase C-terminal" evidence="5">
    <location>
        <begin position="353"/>
        <end position="445"/>
    </location>
</feature>
<protein>
    <recommendedName>
        <fullName evidence="4">Fatty acyl-CoA reductase</fullName>
        <ecNumber evidence="4">1.2.1.84</ecNumber>
    </recommendedName>
</protein>
<dbReference type="OMA" id="IMCMLKV"/>
<dbReference type="SUPFAM" id="SSF51735">
    <property type="entry name" value="NAD(P)-binding Rossmann-fold domains"/>
    <property type="match status" value="1"/>
</dbReference>
<dbReference type="GO" id="GO:0102965">
    <property type="term" value="F:alcohol-forming long-chain fatty acyl-CoA reductase activity"/>
    <property type="evidence" value="ECO:0007669"/>
    <property type="project" value="UniProtKB-EC"/>
</dbReference>
<feature type="domain" description="Thioester reductase (TE)" evidence="6">
    <location>
        <begin position="98"/>
        <end position="277"/>
    </location>
</feature>
<keyword evidence="4" id="KW-0560">Oxidoreductase</keyword>
<dbReference type="InterPro" id="IPR013120">
    <property type="entry name" value="FAR_NAD-bd"/>
</dbReference>
<dbReference type="VEuPathDB" id="VectorBase:CSON001558"/>
<keyword evidence="4" id="KW-0812">Transmembrane</keyword>
<evidence type="ECO:0000256" key="2">
    <source>
        <dbReference type="ARBA" id="ARBA00022516"/>
    </source>
</evidence>
<reference evidence="7" key="1">
    <citation type="submission" date="2018-07" db="EMBL/GenBank/DDBJ databases">
        <authorList>
            <person name="Quirk P.G."/>
            <person name="Krulwich T.A."/>
        </authorList>
    </citation>
    <scope>NUCLEOTIDE SEQUENCE</scope>
</reference>
<dbReference type="GO" id="GO:0080019">
    <property type="term" value="F:alcohol-forming very long-chain fatty acyl-CoA reductase activity"/>
    <property type="evidence" value="ECO:0007669"/>
    <property type="project" value="InterPro"/>
</dbReference>
<keyword evidence="4" id="KW-1133">Transmembrane helix</keyword>
<accession>A0A336LUX5</accession>
<evidence type="ECO:0000259" key="5">
    <source>
        <dbReference type="Pfam" id="PF03015"/>
    </source>
</evidence>
<dbReference type="InterPro" id="IPR036291">
    <property type="entry name" value="NAD(P)-bd_dom_sf"/>
</dbReference>
<dbReference type="PANTHER" id="PTHR11011:SF81">
    <property type="entry name" value="FATTY ACYL-COA REDUCTASE"/>
    <property type="match status" value="1"/>
</dbReference>
<dbReference type="EC" id="1.2.1.84" evidence="4"/>
<gene>
    <name evidence="7" type="primary">CSON001558</name>
</gene>
<feature type="transmembrane region" description="Helical" evidence="4">
    <location>
        <begin position="462"/>
        <end position="480"/>
    </location>
</feature>
<evidence type="ECO:0000256" key="3">
    <source>
        <dbReference type="ARBA" id="ARBA00023098"/>
    </source>
</evidence>
<keyword evidence="2 4" id="KW-0444">Lipid biosynthesis</keyword>
<evidence type="ECO:0000256" key="4">
    <source>
        <dbReference type="RuleBase" id="RU363097"/>
    </source>
</evidence>
<dbReference type="Gene3D" id="3.40.50.720">
    <property type="entry name" value="NAD(P)-binding Rossmann-like Domain"/>
    <property type="match status" value="1"/>
</dbReference>
<name>A0A336LUX5_CULSO</name>
<comment type="catalytic activity">
    <reaction evidence="4">
        <text>a long-chain fatty acyl-CoA + 2 NADPH + 2 H(+) = a long-chain primary fatty alcohol + 2 NADP(+) + CoA</text>
        <dbReference type="Rhea" id="RHEA:52716"/>
        <dbReference type="ChEBI" id="CHEBI:15378"/>
        <dbReference type="ChEBI" id="CHEBI:57287"/>
        <dbReference type="ChEBI" id="CHEBI:57783"/>
        <dbReference type="ChEBI" id="CHEBI:58349"/>
        <dbReference type="ChEBI" id="CHEBI:77396"/>
        <dbReference type="ChEBI" id="CHEBI:83139"/>
        <dbReference type="EC" id="1.2.1.84"/>
    </reaction>
</comment>
<feature type="domain" description="Thioester reductase (TE)" evidence="6">
    <location>
        <begin position="51"/>
        <end position="95"/>
    </location>
</feature>
<evidence type="ECO:0000259" key="6">
    <source>
        <dbReference type="Pfam" id="PF07993"/>
    </source>
</evidence>
<dbReference type="Pfam" id="PF07993">
    <property type="entry name" value="NAD_binding_4"/>
    <property type="match status" value="2"/>
</dbReference>